<dbReference type="EMBL" id="KB405057">
    <property type="protein sequence ID" value="EMF57219.1"/>
    <property type="molecule type" value="Genomic_DNA"/>
</dbReference>
<accession>M3FYB2</accession>
<reference evidence="2" key="1">
    <citation type="journal article" date="2013" name="Genome Announc.">
        <title>Draft Genome Sequence of Streptomyces bottropensis ATCC 25435, a Bottromycin-Producing Actinomycete.</title>
        <authorList>
            <person name="Zhang H."/>
            <person name="Zhou W."/>
            <person name="Zhuang Y."/>
            <person name="Liang X."/>
            <person name="Liu T."/>
        </authorList>
    </citation>
    <scope>NUCLEOTIDE SEQUENCE [LARGE SCALE GENOMIC DNA]</scope>
    <source>
        <strain evidence="2">ATCC 25435</strain>
    </source>
</reference>
<dbReference type="Proteomes" id="UP000030760">
    <property type="component" value="Unassembled WGS sequence"/>
</dbReference>
<dbReference type="AlphaFoldDB" id="M3FYB2"/>
<organism evidence="1 2">
    <name type="scientific">Streptomyces bottropensis ATCC 25435</name>
    <dbReference type="NCBI Taxonomy" id="1054862"/>
    <lineage>
        <taxon>Bacteria</taxon>
        <taxon>Bacillati</taxon>
        <taxon>Actinomycetota</taxon>
        <taxon>Actinomycetes</taxon>
        <taxon>Kitasatosporales</taxon>
        <taxon>Streptomycetaceae</taxon>
        <taxon>Streptomyces</taxon>
    </lineage>
</organism>
<evidence type="ECO:0000313" key="2">
    <source>
        <dbReference type="Proteomes" id="UP000030760"/>
    </source>
</evidence>
<sequence>MHGIWPIVRGVAAPVAAFSVRIAQAYQQPCDEGARERTYSRGVLRRR</sequence>
<proteinExistence type="predicted"/>
<gene>
    <name evidence="1" type="ORF">SBD_1382</name>
</gene>
<name>M3FYB2_9ACTN</name>
<evidence type="ECO:0000313" key="1">
    <source>
        <dbReference type="EMBL" id="EMF57219.1"/>
    </source>
</evidence>
<protein>
    <submittedName>
        <fullName evidence="1">Uncharacterized protein</fullName>
    </submittedName>
</protein>